<dbReference type="Pfam" id="PF00990">
    <property type="entry name" value="GGDEF"/>
    <property type="match status" value="1"/>
</dbReference>
<feature type="transmembrane region" description="Helical" evidence="4">
    <location>
        <begin position="365"/>
        <end position="384"/>
    </location>
</feature>
<dbReference type="PROSITE" id="PS50887">
    <property type="entry name" value="GGDEF"/>
    <property type="match status" value="1"/>
</dbReference>
<keyword evidence="4" id="KW-0472">Membrane</keyword>
<keyword evidence="4" id="KW-0812">Transmembrane</keyword>
<dbReference type="PANTHER" id="PTHR45138:SF9">
    <property type="entry name" value="DIGUANYLATE CYCLASE DGCM-RELATED"/>
    <property type="match status" value="1"/>
</dbReference>
<dbReference type="GO" id="GO:0052621">
    <property type="term" value="F:diguanylate cyclase activity"/>
    <property type="evidence" value="ECO:0007669"/>
    <property type="project" value="UniProtKB-EC"/>
</dbReference>
<feature type="domain" description="GGDEF" evidence="5">
    <location>
        <begin position="425"/>
        <end position="558"/>
    </location>
</feature>
<evidence type="ECO:0000313" key="6">
    <source>
        <dbReference type="EMBL" id="RTR38627.1"/>
    </source>
</evidence>
<gene>
    <name evidence="6" type="ORF">EKG38_13100</name>
</gene>
<dbReference type="FunFam" id="3.30.70.270:FF:000001">
    <property type="entry name" value="Diguanylate cyclase domain protein"/>
    <property type="match status" value="1"/>
</dbReference>
<evidence type="ECO:0000256" key="2">
    <source>
        <dbReference type="ARBA" id="ARBA00012528"/>
    </source>
</evidence>
<dbReference type="GO" id="GO:0043709">
    <property type="term" value="P:cell adhesion involved in single-species biofilm formation"/>
    <property type="evidence" value="ECO:0007669"/>
    <property type="project" value="TreeGrafter"/>
</dbReference>
<dbReference type="Gene3D" id="1.25.40.10">
    <property type="entry name" value="Tetratricopeptide repeat domain"/>
    <property type="match status" value="2"/>
</dbReference>
<organism evidence="6 7">
    <name type="scientific">Shewanella canadensis</name>
    <dbReference type="NCBI Taxonomy" id="271096"/>
    <lineage>
        <taxon>Bacteria</taxon>
        <taxon>Pseudomonadati</taxon>
        <taxon>Pseudomonadota</taxon>
        <taxon>Gammaproteobacteria</taxon>
        <taxon>Alteromonadales</taxon>
        <taxon>Shewanellaceae</taxon>
        <taxon>Shewanella</taxon>
    </lineage>
</organism>
<evidence type="ECO:0000256" key="1">
    <source>
        <dbReference type="ARBA" id="ARBA00001946"/>
    </source>
</evidence>
<proteinExistence type="predicted"/>
<dbReference type="GO" id="GO:1902201">
    <property type="term" value="P:negative regulation of bacterial-type flagellum-dependent cell motility"/>
    <property type="evidence" value="ECO:0007669"/>
    <property type="project" value="TreeGrafter"/>
</dbReference>
<dbReference type="InterPro" id="IPR011990">
    <property type="entry name" value="TPR-like_helical_dom_sf"/>
</dbReference>
<dbReference type="InterPro" id="IPR050469">
    <property type="entry name" value="Diguanylate_Cyclase"/>
</dbReference>
<dbReference type="Proteomes" id="UP000267448">
    <property type="component" value="Unassembled WGS sequence"/>
</dbReference>
<protein>
    <recommendedName>
        <fullName evidence="2">diguanylate cyclase</fullName>
        <ecNumber evidence="2">2.7.7.65</ecNumber>
    </recommendedName>
</protein>
<evidence type="ECO:0000256" key="3">
    <source>
        <dbReference type="ARBA" id="ARBA00034247"/>
    </source>
</evidence>
<keyword evidence="7" id="KW-1185">Reference proteome</keyword>
<sequence>MATSDSYDQKLDELSEVVHSKPDRTLTLIEELSSAKDELTSDQHSRLLVLQSVQHLYGGKFAEAITKLKQAESLNPPKTLRNSIYLYQASAYLGQHEYQQALDVMSTNLSRIEEIEDTEIKISSYLRLVNLYLDLQAYSEMSRYAELALMLSHGNSAKNECYSLLYLAVAELKTQNLEMAESRFKNSRDFCQLNNLPVIVAMSKKGLGDVAIKQGNYALAEKYLLQALEEYRPFKFQIEIDSTHSLLSETYLGLLQTEKAQEYAGLVMKLPDEPINLSYKKRATKVLAELASERGEHAQAYQYLSQHQNITNTLLDDTKAKANAYQMAKFENGEKSREINLLNHERELYTAREQMRALKRNNDRMGLLIVGGGFVLLAMFAIAITGQKRKYKKLAQNDPLTGILNRGTAQNMAENRYIKDTFKSLEFSVIMFDVDHFKRVNDNFGHATGDWVLKHVCETILKNCRSSDIFTRFGGEEFVLFLPGTDAETAQKIAEQHRLAIAAMDTKYSGRDFTLSGSFGVTSSSSADLSLDPLLHRADIAMNYSKGNGQNRVTLYTPEIGLSRSPAFIVKPDESPSEFVERTQVEG</sequence>
<evidence type="ECO:0000256" key="4">
    <source>
        <dbReference type="SAM" id="Phobius"/>
    </source>
</evidence>
<comment type="caution">
    <text evidence="6">The sequence shown here is derived from an EMBL/GenBank/DDBJ whole genome shotgun (WGS) entry which is preliminary data.</text>
</comment>
<comment type="cofactor">
    <cofactor evidence="1">
        <name>Mg(2+)</name>
        <dbReference type="ChEBI" id="CHEBI:18420"/>
    </cofactor>
</comment>
<dbReference type="OrthoDB" id="9803824at2"/>
<dbReference type="NCBIfam" id="TIGR00254">
    <property type="entry name" value="GGDEF"/>
    <property type="match status" value="1"/>
</dbReference>
<dbReference type="InterPro" id="IPR029787">
    <property type="entry name" value="Nucleotide_cyclase"/>
</dbReference>
<name>A0A3S0J5Z4_9GAMM</name>
<evidence type="ECO:0000259" key="5">
    <source>
        <dbReference type="PROSITE" id="PS50887"/>
    </source>
</evidence>
<dbReference type="CDD" id="cd01949">
    <property type="entry name" value="GGDEF"/>
    <property type="match status" value="1"/>
</dbReference>
<dbReference type="InterPro" id="IPR000160">
    <property type="entry name" value="GGDEF_dom"/>
</dbReference>
<accession>A0A3S0J5Z4</accession>
<dbReference type="SMART" id="SM00267">
    <property type="entry name" value="GGDEF"/>
    <property type="match status" value="1"/>
</dbReference>
<reference evidence="6 7" key="1">
    <citation type="submission" date="2018-12" db="EMBL/GenBank/DDBJ databases">
        <authorList>
            <person name="Yu L."/>
        </authorList>
    </citation>
    <scope>NUCLEOTIDE SEQUENCE [LARGE SCALE GENOMIC DNA]</scope>
    <source>
        <strain evidence="6 7">HAW-EB2</strain>
    </source>
</reference>
<dbReference type="SUPFAM" id="SSF48452">
    <property type="entry name" value="TPR-like"/>
    <property type="match status" value="2"/>
</dbReference>
<dbReference type="EMBL" id="RXNU01000006">
    <property type="protein sequence ID" value="RTR38627.1"/>
    <property type="molecule type" value="Genomic_DNA"/>
</dbReference>
<dbReference type="Gene3D" id="3.30.70.270">
    <property type="match status" value="1"/>
</dbReference>
<comment type="catalytic activity">
    <reaction evidence="3">
        <text>2 GTP = 3',3'-c-di-GMP + 2 diphosphate</text>
        <dbReference type="Rhea" id="RHEA:24898"/>
        <dbReference type="ChEBI" id="CHEBI:33019"/>
        <dbReference type="ChEBI" id="CHEBI:37565"/>
        <dbReference type="ChEBI" id="CHEBI:58805"/>
        <dbReference type="EC" id="2.7.7.65"/>
    </reaction>
</comment>
<keyword evidence="4" id="KW-1133">Transmembrane helix</keyword>
<dbReference type="EC" id="2.7.7.65" evidence="2"/>
<dbReference type="GO" id="GO:0005886">
    <property type="term" value="C:plasma membrane"/>
    <property type="evidence" value="ECO:0007669"/>
    <property type="project" value="TreeGrafter"/>
</dbReference>
<dbReference type="SUPFAM" id="SSF55073">
    <property type="entry name" value="Nucleotide cyclase"/>
    <property type="match status" value="1"/>
</dbReference>
<evidence type="ECO:0000313" key="7">
    <source>
        <dbReference type="Proteomes" id="UP000267448"/>
    </source>
</evidence>
<dbReference type="InterPro" id="IPR043128">
    <property type="entry name" value="Rev_trsase/Diguanyl_cyclase"/>
</dbReference>
<dbReference type="PANTHER" id="PTHR45138">
    <property type="entry name" value="REGULATORY COMPONENTS OF SENSORY TRANSDUCTION SYSTEM"/>
    <property type="match status" value="1"/>
</dbReference>
<dbReference type="AlphaFoldDB" id="A0A3S0J5Z4"/>